<dbReference type="EMBL" id="KV744867">
    <property type="protein sequence ID" value="OCK83168.1"/>
    <property type="molecule type" value="Genomic_DNA"/>
</dbReference>
<organism evidence="1 2">
    <name type="scientific">Lepidopterella palustris CBS 459.81</name>
    <dbReference type="NCBI Taxonomy" id="1314670"/>
    <lineage>
        <taxon>Eukaryota</taxon>
        <taxon>Fungi</taxon>
        <taxon>Dikarya</taxon>
        <taxon>Ascomycota</taxon>
        <taxon>Pezizomycotina</taxon>
        <taxon>Dothideomycetes</taxon>
        <taxon>Pleosporomycetidae</taxon>
        <taxon>Mytilinidiales</taxon>
        <taxon>Argynnaceae</taxon>
        <taxon>Lepidopterella</taxon>
    </lineage>
</organism>
<dbReference type="Proteomes" id="UP000250266">
    <property type="component" value="Unassembled WGS sequence"/>
</dbReference>
<dbReference type="OrthoDB" id="3182339at2759"/>
<keyword evidence="2" id="KW-1185">Reference proteome</keyword>
<accession>A0A8E2EG00</accession>
<proteinExistence type="predicted"/>
<reference evidence="1 2" key="1">
    <citation type="journal article" date="2016" name="Nat. Commun.">
        <title>Ectomycorrhizal ecology is imprinted in the genome of the dominant symbiotic fungus Cenococcum geophilum.</title>
        <authorList>
            <consortium name="DOE Joint Genome Institute"/>
            <person name="Peter M."/>
            <person name="Kohler A."/>
            <person name="Ohm R.A."/>
            <person name="Kuo A."/>
            <person name="Krutzmann J."/>
            <person name="Morin E."/>
            <person name="Arend M."/>
            <person name="Barry K.W."/>
            <person name="Binder M."/>
            <person name="Choi C."/>
            <person name="Clum A."/>
            <person name="Copeland A."/>
            <person name="Grisel N."/>
            <person name="Haridas S."/>
            <person name="Kipfer T."/>
            <person name="LaButti K."/>
            <person name="Lindquist E."/>
            <person name="Lipzen A."/>
            <person name="Maire R."/>
            <person name="Meier B."/>
            <person name="Mihaltcheva S."/>
            <person name="Molinier V."/>
            <person name="Murat C."/>
            <person name="Poggeler S."/>
            <person name="Quandt C.A."/>
            <person name="Sperisen C."/>
            <person name="Tritt A."/>
            <person name="Tisserant E."/>
            <person name="Crous P.W."/>
            <person name="Henrissat B."/>
            <person name="Nehls U."/>
            <person name="Egli S."/>
            <person name="Spatafora J.W."/>
            <person name="Grigoriev I.V."/>
            <person name="Martin F.M."/>
        </authorList>
    </citation>
    <scope>NUCLEOTIDE SEQUENCE [LARGE SCALE GENOMIC DNA]</scope>
    <source>
        <strain evidence="1 2">CBS 459.81</strain>
    </source>
</reference>
<name>A0A8E2EG00_9PEZI</name>
<dbReference type="AlphaFoldDB" id="A0A8E2EG00"/>
<evidence type="ECO:0000313" key="2">
    <source>
        <dbReference type="Proteomes" id="UP000250266"/>
    </source>
</evidence>
<sequence>MAAKAKGALTLELGLMKDSCVQVRCILVLPEVHQSILDLGEKNRHGHIDSLDIIHWLLEQTDVAIKRVQPLYDSWGVDSCRRTQAALDIADFLENEVHRGAYLATLRQKGHKSLAQLYNSRARSSAAASGEFSSSVLAAFMKELDIRKDFKIRVMRFMHRQSKKWNKSKKLFLRFNRIFSGPLFFSIEDRELMRYFGLRNTLRNMLNGTAEVEADRVDVEESGAVSALESRLSPSSITASFTKTPLLFLREWMALKQRAQDFSQSPIWDVISGKRVDEKHPYFRAFEHVLEHIPLREGWMGLGVRMVFLVVGGM</sequence>
<evidence type="ECO:0000313" key="1">
    <source>
        <dbReference type="EMBL" id="OCK83168.1"/>
    </source>
</evidence>
<protein>
    <submittedName>
        <fullName evidence="1">Uncharacterized protein</fullName>
    </submittedName>
</protein>
<gene>
    <name evidence="1" type="ORF">K432DRAFT_402234</name>
</gene>